<dbReference type="PANTHER" id="PTHR43378">
    <property type="entry name" value="UDP-3-O-ACYLGLUCOSAMINE N-ACYLTRANSFERASE"/>
    <property type="match status" value="1"/>
</dbReference>
<evidence type="ECO:0000256" key="6">
    <source>
        <dbReference type="ARBA" id="ARBA00023315"/>
    </source>
</evidence>
<comment type="caution">
    <text evidence="9">The sequence shown here is derived from an EMBL/GenBank/DDBJ whole genome shotgun (WGS) entry which is preliminary data.</text>
</comment>
<evidence type="ECO:0000313" key="10">
    <source>
        <dbReference type="Proteomes" id="UP000270927"/>
    </source>
</evidence>
<dbReference type="GO" id="GO:0016410">
    <property type="term" value="F:N-acyltransferase activity"/>
    <property type="evidence" value="ECO:0007669"/>
    <property type="project" value="InterPro"/>
</dbReference>
<keyword evidence="3 7" id="KW-0808">Transferase</keyword>
<protein>
    <recommendedName>
        <fullName evidence="7">UDP-3-O-acylglucosamine N-acyltransferase</fullName>
        <ecNumber evidence="7">2.3.1.191</ecNumber>
    </recommendedName>
</protein>
<keyword evidence="6 7" id="KW-0012">Acyltransferase</keyword>
<dbReference type="PROSITE" id="PS00101">
    <property type="entry name" value="HEXAPEP_TRANSFERASES"/>
    <property type="match status" value="1"/>
</dbReference>
<dbReference type="NCBIfam" id="NF002060">
    <property type="entry name" value="PRK00892.1"/>
    <property type="match status" value="1"/>
</dbReference>
<reference evidence="9 10" key="1">
    <citation type="submission" date="2018-09" db="EMBL/GenBank/DDBJ databases">
        <title>Comparative Genomics of Wolbachia-Cardinium Dual Endosymbiosis in a Plant-Parasitic Nematode.</title>
        <authorList>
            <person name="Brown A.M.V."/>
            <person name="Wasala S.K."/>
            <person name="Howe D.K."/>
            <person name="Peetz A.B."/>
            <person name="Zasada I.A."/>
            <person name="Denver D.R."/>
        </authorList>
    </citation>
    <scope>NUCLEOTIDE SEQUENCE [LARGE SCALE GENOMIC DNA]</scope>
    <source>
        <strain evidence="9 10">Pp_1</strain>
    </source>
</reference>
<evidence type="ECO:0000256" key="3">
    <source>
        <dbReference type="ARBA" id="ARBA00022679"/>
    </source>
</evidence>
<dbReference type="Gene3D" id="3.40.1390.10">
    <property type="entry name" value="MurE/MurF, N-terminal domain"/>
    <property type="match status" value="1"/>
</dbReference>
<evidence type="ECO:0000256" key="5">
    <source>
        <dbReference type="ARBA" id="ARBA00023098"/>
    </source>
</evidence>
<dbReference type="UniPathway" id="UPA00973"/>
<comment type="pathway">
    <text evidence="7">Bacterial outer membrane biogenesis; LPS lipid A biosynthesis.</text>
</comment>
<keyword evidence="1 7" id="KW-0444">Lipid biosynthesis</keyword>
<evidence type="ECO:0000259" key="8">
    <source>
        <dbReference type="Pfam" id="PF04613"/>
    </source>
</evidence>
<dbReference type="RefSeq" id="WP_123662867.1">
    <property type="nucleotide sequence ID" value="NZ_RARA01000024.1"/>
</dbReference>
<comment type="function">
    <text evidence="7">Catalyzes the N-acylation of UDP-3-O-acylglucosamine using 3-hydroxyacyl-ACP as the acyl donor. Is involved in the biosynthesis of lipid A, a phosphorylated glycolipid that anchors the lipopolysaccharide to the outer membrane of the cell.</text>
</comment>
<dbReference type="InterPro" id="IPR018357">
    <property type="entry name" value="Hexapep_transf_CS"/>
</dbReference>
<accession>A0A3N2QCB4</accession>
<dbReference type="InterPro" id="IPR011004">
    <property type="entry name" value="Trimer_LpxA-like_sf"/>
</dbReference>
<comment type="similarity">
    <text evidence="7">Belongs to the transferase hexapeptide repeat family. LpxD subfamily.</text>
</comment>
<organism evidence="9 10">
    <name type="scientific">Candidatus Cardinium hertigii</name>
    <dbReference type="NCBI Taxonomy" id="247481"/>
    <lineage>
        <taxon>Bacteria</taxon>
        <taxon>Pseudomonadati</taxon>
        <taxon>Bacteroidota</taxon>
        <taxon>Cytophagia</taxon>
        <taxon>Cytophagales</taxon>
        <taxon>Amoebophilaceae</taxon>
        <taxon>Candidatus Cardinium</taxon>
    </lineage>
</organism>
<keyword evidence="4 7" id="KW-0677">Repeat</keyword>
<comment type="subunit">
    <text evidence="7">Homotrimer.</text>
</comment>
<dbReference type="Pfam" id="PF00132">
    <property type="entry name" value="Hexapep"/>
    <property type="match status" value="2"/>
</dbReference>
<evidence type="ECO:0000313" key="9">
    <source>
        <dbReference type="EMBL" id="ROT47430.1"/>
    </source>
</evidence>
<evidence type="ECO:0000256" key="7">
    <source>
        <dbReference type="HAMAP-Rule" id="MF_00523"/>
    </source>
</evidence>
<evidence type="ECO:0000256" key="4">
    <source>
        <dbReference type="ARBA" id="ARBA00022737"/>
    </source>
</evidence>
<dbReference type="OrthoDB" id="9784739at2"/>
<dbReference type="NCBIfam" id="TIGR01853">
    <property type="entry name" value="lipid_A_lpxD"/>
    <property type="match status" value="1"/>
</dbReference>
<dbReference type="Gene3D" id="2.160.10.10">
    <property type="entry name" value="Hexapeptide repeat proteins"/>
    <property type="match status" value="1"/>
</dbReference>
<dbReference type="InterPro" id="IPR020573">
    <property type="entry name" value="UDP_GlcNAc_AcTrfase_non-rep"/>
</dbReference>
<dbReference type="EMBL" id="RARA01000024">
    <property type="protein sequence ID" value="ROT47430.1"/>
    <property type="molecule type" value="Genomic_DNA"/>
</dbReference>
<sequence>MQWTISELVERFDASLLGSANTVITHLCTLEEGKPGGIGFFSNSKYVTAFYQTNASAVFVPKDFKPATSIAAALLSVENPYECFAMLIEEVHQERMASKRGIEFPSYIGEGVTVGENIYRGAFSYIGDHVSIGKHVQIYSHVYVGDYVTIGDHTILYSGAKIAPYTVIGSRCIIHSGAVIGSAGFGFITNAAGTYKRIQAIGNVVLADEVEIGSNTTIDAATIDKTIIGKGTKIDNLVQVAHNVQIGKHTAIAAQVGISGSTKIGDYCKLGGQTGIAGHLHLGDYVTALGRAGITRSFKKGHITLSGTPAFESKKFLSCYARFKNLAQLLEKRNDREKSSK</sequence>
<evidence type="ECO:0000256" key="1">
    <source>
        <dbReference type="ARBA" id="ARBA00022516"/>
    </source>
</evidence>
<dbReference type="CDD" id="cd03352">
    <property type="entry name" value="LbH_LpxD"/>
    <property type="match status" value="1"/>
</dbReference>
<feature type="domain" description="UDP-3-O-[3-hydroxymyristoyl] glucosamine N-acyltransferase non-repeat region" evidence="8">
    <location>
        <begin position="22"/>
        <end position="89"/>
    </location>
</feature>
<dbReference type="HAMAP" id="MF_00523">
    <property type="entry name" value="LpxD"/>
    <property type="match status" value="1"/>
</dbReference>
<dbReference type="GO" id="GO:0009245">
    <property type="term" value="P:lipid A biosynthetic process"/>
    <property type="evidence" value="ECO:0007669"/>
    <property type="project" value="UniProtKB-UniRule"/>
</dbReference>
<dbReference type="InterPro" id="IPR001451">
    <property type="entry name" value="Hexapep"/>
</dbReference>
<dbReference type="EC" id="2.3.1.191" evidence="7"/>
<dbReference type="AlphaFoldDB" id="A0A3N2QCB4"/>
<dbReference type="GO" id="GO:0103118">
    <property type="term" value="F:UDP-3-O-[(3R)-3-hydroxyacyl]-glucosamine N-acyltransferase activity"/>
    <property type="evidence" value="ECO:0007669"/>
    <property type="project" value="UniProtKB-EC"/>
</dbReference>
<name>A0A3N2QCB4_9BACT</name>
<dbReference type="SUPFAM" id="SSF51161">
    <property type="entry name" value="Trimeric LpxA-like enzymes"/>
    <property type="match status" value="1"/>
</dbReference>
<comment type="catalytic activity">
    <reaction evidence="7">
        <text>a UDP-3-O-[(3R)-3-hydroxyacyl]-alpha-D-glucosamine + a (3R)-hydroxyacyl-[ACP] = a UDP-2-N,3-O-bis[(3R)-3-hydroxyacyl]-alpha-D-glucosamine + holo-[ACP] + H(+)</text>
        <dbReference type="Rhea" id="RHEA:53836"/>
        <dbReference type="Rhea" id="RHEA-COMP:9685"/>
        <dbReference type="Rhea" id="RHEA-COMP:9945"/>
        <dbReference type="ChEBI" id="CHEBI:15378"/>
        <dbReference type="ChEBI" id="CHEBI:64479"/>
        <dbReference type="ChEBI" id="CHEBI:78827"/>
        <dbReference type="ChEBI" id="CHEBI:137740"/>
        <dbReference type="ChEBI" id="CHEBI:137748"/>
        <dbReference type="EC" id="2.3.1.191"/>
    </reaction>
</comment>
<keyword evidence="2 7" id="KW-0441">Lipid A biosynthesis</keyword>
<dbReference type="GO" id="GO:0016020">
    <property type="term" value="C:membrane"/>
    <property type="evidence" value="ECO:0007669"/>
    <property type="project" value="GOC"/>
</dbReference>
<dbReference type="Pfam" id="PF04613">
    <property type="entry name" value="LpxD"/>
    <property type="match status" value="1"/>
</dbReference>
<proteinExistence type="inferred from homology"/>
<dbReference type="PANTHER" id="PTHR43378:SF2">
    <property type="entry name" value="UDP-3-O-ACYLGLUCOSAMINE N-ACYLTRANSFERASE 1, MITOCHONDRIAL-RELATED"/>
    <property type="match status" value="1"/>
</dbReference>
<dbReference type="Proteomes" id="UP000270927">
    <property type="component" value="Unassembled WGS sequence"/>
</dbReference>
<dbReference type="InterPro" id="IPR007691">
    <property type="entry name" value="LpxD"/>
</dbReference>
<keyword evidence="5 7" id="KW-0443">Lipid metabolism</keyword>
<evidence type="ECO:0000256" key="2">
    <source>
        <dbReference type="ARBA" id="ARBA00022556"/>
    </source>
</evidence>
<gene>
    <name evidence="7 9" type="primary">lpxD</name>
    <name evidence="9" type="ORF">EDM02_02790</name>
</gene>
<keyword evidence="10" id="KW-1185">Reference proteome</keyword>
<feature type="active site" description="Proton acceptor" evidence="7">
    <location>
        <position position="242"/>
    </location>
</feature>